<proteinExistence type="predicted"/>
<accession>A0ACC4DKB9</accession>
<evidence type="ECO:0000313" key="1">
    <source>
        <dbReference type="EMBL" id="KAL3955763.1"/>
    </source>
</evidence>
<organism evidence="1 2">
    <name type="scientific">Purpureocillium lilacinum</name>
    <name type="common">Paecilomyces lilacinus</name>
    <dbReference type="NCBI Taxonomy" id="33203"/>
    <lineage>
        <taxon>Eukaryota</taxon>
        <taxon>Fungi</taxon>
        <taxon>Dikarya</taxon>
        <taxon>Ascomycota</taxon>
        <taxon>Pezizomycotina</taxon>
        <taxon>Sordariomycetes</taxon>
        <taxon>Hypocreomycetidae</taxon>
        <taxon>Hypocreales</taxon>
        <taxon>Ophiocordycipitaceae</taxon>
        <taxon>Purpureocillium</taxon>
    </lineage>
</organism>
<name>A0ACC4DKB9_PURLI</name>
<dbReference type="Proteomes" id="UP001638806">
    <property type="component" value="Unassembled WGS sequence"/>
</dbReference>
<sequence length="289" mass="30850">MACLSPGGRGLLRLSSRGCSNSRRPIDLGGRLGQDACRSSICNRPEFLVPMRNLETWQVAVLRTNLVLASVNQESCISAPASLLPRCGRPPTGVENSPTLRWLRRDAPVDLLGVVSGLCQEVFRASVRAGDVDRRDSCRQRDANSTGTPHRCPHGTAFEGGPSALPSMDQQCAVCLSPPARICSPETTPAGKWKTADRWTPGWVLGAPPTPTAPRAADGARRLGFGGGQSPFLWLPLWLSLWLQRPGGGGCWWDDRRTPPAASVAASAMAPDGSAPAQSGQVQRNRADD</sequence>
<gene>
    <name evidence="1" type="ORF">ACCO45_011326</name>
</gene>
<comment type="caution">
    <text evidence="1">The sequence shown here is derived from an EMBL/GenBank/DDBJ whole genome shotgun (WGS) entry which is preliminary data.</text>
</comment>
<keyword evidence="2" id="KW-1185">Reference proteome</keyword>
<dbReference type="EMBL" id="JBGNUJ010000010">
    <property type="protein sequence ID" value="KAL3955763.1"/>
    <property type="molecule type" value="Genomic_DNA"/>
</dbReference>
<reference evidence="1" key="1">
    <citation type="submission" date="2024-12" db="EMBL/GenBank/DDBJ databases">
        <title>Comparative genomics and development of molecular markers within Purpureocillium lilacinum and among Purpureocillium species.</title>
        <authorList>
            <person name="Yeh Z.-Y."/>
            <person name="Ni N.-T."/>
            <person name="Lo P.-H."/>
            <person name="Mushyakhwo K."/>
            <person name="Lin C.-F."/>
            <person name="Nai Y.-S."/>
        </authorList>
    </citation>
    <scope>NUCLEOTIDE SEQUENCE</scope>
    <source>
        <strain evidence="1">NCHU-NPUST-175</strain>
    </source>
</reference>
<protein>
    <submittedName>
        <fullName evidence="1">Uncharacterized protein</fullName>
    </submittedName>
</protein>
<evidence type="ECO:0000313" key="2">
    <source>
        <dbReference type="Proteomes" id="UP001638806"/>
    </source>
</evidence>